<feature type="coiled-coil region" evidence="1">
    <location>
        <begin position="75"/>
        <end position="102"/>
    </location>
</feature>
<dbReference type="Proteomes" id="UP000198943">
    <property type="component" value="Unassembled WGS sequence"/>
</dbReference>
<keyword evidence="4" id="KW-1185">Reference proteome</keyword>
<evidence type="ECO:0000256" key="1">
    <source>
        <dbReference type="SAM" id="Coils"/>
    </source>
</evidence>
<keyword evidence="1" id="KW-0175">Coiled coil</keyword>
<dbReference type="OrthoDB" id="9785345at2"/>
<feature type="chain" id="PRO_5039038718" evidence="2">
    <location>
        <begin position="20"/>
        <end position="375"/>
    </location>
</feature>
<organism evidence="3 4">
    <name type="scientific">Succiniclasticum ruminis</name>
    <dbReference type="NCBI Taxonomy" id="40841"/>
    <lineage>
        <taxon>Bacteria</taxon>
        <taxon>Bacillati</taxon>
        <taxon>Bacillota</taxon>
        <taxon>Negativicutes</taxon>
        <taxon>Acidaminococcales</taxon>
        <taxon>Acidaminococcaceae</taxon>
        <taxon>Succiniclasticum</taxon>
    </lineage>
</organism>
<name>A0A1G6M0F5_9FIRM</name>
<gene>
    <name evidence="3" type="ORF">SAMN04487864_10893</name>
</gene>
<proteinExistence type="predicted"/>
<dbReference type="RefSeq" id="WP_093730417.1">
    <property type="nucleotide sequence ID" value="NZ_FMYW01000008.1"/>
</dbReference>
<accession>A0A1G6M0F5</accession>
<evidence type="ECO:0000256" key="2">
    <source>
        <dbReference type="SAM" id="SignalP"/>
    </source>
</evidence>
<protein>
    <submittedName>
        <fullName evidence="3">Uncharacterized protein</fullName>
    </submittedName>
</protein>
<evidence type="ECO:0000313" key="4">
    <source>
        <dbReference type="Proteomes" id="UP000198943"/>
    </source>
</evidence>
<feature type="signal peptide" evidence="2">
    <location>
        <begin position="1"/>
        <end position="19"/>
    </location>
</feature>
<dbReference type="PROSITE" id="PS51257">
    <property type="entry name" value="PROKAR_LIPOPROTEIN"/>
    <property type="match status" value="1"/>
</dbReference>
<evidence type="ECO:0000313" key="3">
    <source>
        <dbReference type="EMBL" id="SDC48426.1"/>
    </source>
</evidence>
<keyword evidence="2" id="KW-0732">Signal</keyword>
<dbReference type="EMBL" id="FMYW01000008">
    <property type="protein sequence ID" value="SDC48426.1"/>
    <property type="molecule type" value="Genomic_DNA"/>
</dbReference>
<dbReference type="AlphaFoldDB" id="A0A1G6M0F5"/>
<reference evidence="4" key="1">
    <citation type="submission" date="2016-10" db="EMBL/GenBank/DDBJ databases">
        <authorList>
            <person name="Varghese N."/>
            <person name="Submissions S."/>
        </authorList>
    </citation>
    <scope>NUCLEOTIDE SEQUENCE [LARGE SCALE GENOMIC DNA]</scope>
    <source>
        <strain evidence="4">DSM 11005</strain>
    </source>
</reference>
<sequence length="375" mass="39474">MKKFLMVVMAMLLSLSMVAGCGGGDKKAELIKGLKTEIGTLLGNVDKLAADELKGDAAKKATEGFKGLMDKIAKLKEAAKGNAAAEKEVADLMGKATGLSEKISRGIAAGNLNIDPKTFKIEDMEKNGWVAMKDAAGKITGYYDPKNVVTDELGKKAYAWIVKVGADGKTLDFCNVAFDYAAGKVALNKEAVLENKDGVFSFAAAKAAIKNLVWGDGISNLNGLDLNGIFEKLKPQGWDMKKLAGAVAGAVAGDAAKAGAADKTAFVKDFVAFADKNEATLKKLADSINSGTIDKAALLDLGKNALAEIKKANGDMNGKYADLVKPVANILKMQEDRAQAMIDGVNGNAARFAEGGNMKTKVLELLAQFKKENNL</sequence>